<gene>
    <name evidence="1" type="ORF">UFOVP325_113</name>
    <name evidence="2" type="ORF">UFOVP430_108</name>
</gene>
<reference evidence="1" key="1">
    <citation type="submission" date="2020-04" db="EMBL/GenBank/DDBJ databases">
        <authorList>
            <person name="Chiriac C."/>
            <person name="Salcher M."/>
            <person name="Ghai R."/>
            <person name="Kavagutti S V."/>
        </authorList>
    </citation>
    <scope>NUCLEOTIDE SEQUENCE</scope>
</reference>
<dbReference type="EMBL" id="LR796338">
    <property type="protein sequence ID" value="CAB4137844.1"/>
    <property type="molecule type" value="Genomic_DNA"/>
</dbReference>
<evidence type="ECO:0000313" key="1">
    <source>
        <dbReference type="EMBL" id="CAB4137844.1"/>
    </source>
</evidence>
<accession>A0A6J5LTF7</accession>
<dbReference type="SUPFAM" id="SSF160719">
    <property type="entry name" value="gpW/gp25-like"/>
    <property type="match status" value="1"/>
</dbReference>
<organism evidence="1">
    <name type="scientific">uncultured Caudovirales phage</name>
    <dbReference type="NCBI Taxonomy" id="2100421"/>
    <lineage>
        <taxon>Viruses</taxon>
        <taxon>Duplodnaviria</taxon>
        <taxon>Heunggongvirae</taxon>
        <taxon>Uroviricota</taxon>
        <taxon>Caudoviricetes</taxon>
        <taxon>Peduoviridae</taxon>
        <taxon>Maltschvirus</taxon>
        <taxon>Maltschvirus maltsch</taxon>
    </lineage>
</organism>
<sequence>MANIEHAIKLPFTIGFTGSIETTTDQKKIWADKVLSVIGTAEGERVQRYYFGSKVHFETFETVSEAENRIYTSISEAFSRYLPLLSFNDLQTSFSQDTGVLSVTVFYSLPDGTEGTTQVGTVQISGNQPPKEL</sequence>
<protein>
    <recommendedName>
        <fullName evidence="3">Baseplate wedge subunit</fullName>
    </recommendedName>
</protein>
<evidence type="ECO:0000313" key="2">
    <source>
        <dbReference type="EMBL" id="CAB4148114.1"/>
    </source>
</evidence>
<dbReference type="Gene3D" id="3.10.450.40">
    <property type="match status" value="1"/>
</dbReference>
<name>A0A6J5LTF7_9CAUD</name>
<evidence type="ECO:0008006" key="3">
    <source>
        <dbReference type="Google" id="ProtNLM"/>
    </source>
</evidence>
<proteinExistence type="predicted"/>
<dbReference type="EMBL" id="LR796481">
    <property type="protein sequence ID" value="CAB4148114.1"/>
    <property type="molecule type" value="Genomic_DNA"/>
</dbReference>